<gene>
    <name evidence="1" type="ORF">MRB53_034877</name>
</gene>
<reference evidence="1 2" key="1">
    <citation type="journal article" date="2022" name="Hortic Res">
        <title>A haplotype resolved chromosomal level avocado genome allows analysis of novel avocado genes.</title>
        <authorList>
            <person name="Nath O."/>
            <person name="Fletcher S.J."/>
            <person name="Hayward A."/>
            <person name="Shaw L.M."/>
            <person name="Masouleh A.K."/>
            <person name="Furtado A."/>
            <person name="Henry R.J."/>
            <person name="Mitter N."/>
        </authorList>
    </citation>
    <scope>NUCLEOTIDE SEQUENCE [LARGE SCALE GENOMIC DNA]</scope>
    <source>
        <strain evidence="2">cv. Hass</strain>
    </source>
</reference>
<dbReference type="Proteomes" id="UP001234297">
    <property type="component" value="Chromosome 12"/>
</dbReference>
<evidence type="ECO:0000313" key="1">
    <source>
        <dbReference type="EMBL" id="KAJ8615505.1"/>
    </source>
</evidence>
<proteinExistence type="predicted"/>
<dbReference type="EMBL" id="CM056820">
    <property type="protein sequence ID" value="KAJ8615505.1"/>
    <property type="molecule type" value="Genomic_DNA"/>
</dbReference>
<organism evidence="1 2">
    <name type="scientific">Persea americana</name>
    <name type="common">Avocado</name>
    <dbReference type="NCBI Taxonomy" id="3435"/>
    <lineage>
        <taxon>Eukaryota</taxon>
        <taxon>Viridiplantae</taxon>
        <taxon>Streptophyta</taxon>
        <taxon>Embryophyta</taxon>
        <taxon>Tracheophyta</taxon>
        <taxon>Spermatophyta</taxon>
        <taxon>Magnoliopsida</taxon>
        <taxon>Magnoliidae</taxon>
        <taxon>Laurales</taxon>
        <taxon>Lauraceae</taxon>
        <taxon>Persea</taxon>
    </lineage>
</organism>
<protein>
    <submittedName>
        <fullName evidence="1">Uncharacterized protein</fullName>
    </submittedName>
</protein>
<name>A0ACC2K343_PERAE</name>
<accession>A0ACC2K343</accession>
<comment type="caution">
    <text evidence="1">The sequence shown here is derived from an EMBL/GenBank/DDBJ whole genome shotgun (WGS) entry which is preliminary data.</text>
</comment>
<keyword evidence="2" id="KW-1185">Reference proteome</keyword>
<sequence length="95" mass="10939">MGLGSEEKSNGCCAGWNELRKMEVMRFAFAGLFSWRSGAARLRVLFLTRRRRMVVVKVAGGVFAWKNLPTVMEKPVHAMMKRCDGRMMRRWNGDL</sequence>
<evidence type="ECO:0000313" key="2">
    <source>
        <dbReference type="Proteomes" id="UP001234297"/>
    </source>
</evidence>